<dbReference type="Proteomes" id="UP001562354">
    <property type="component" value="Unassembled WGS sequence"/>
</dbReference>
<organism evidence="7 8">
    <name type="scientific">Neodothiora populina</name>
    <dbReference type="NCBI Taxonomy" id="2781224"/>
    <lineage>
        <taxon>Eukaryota</taxon>
        <taxon>Fungi</taxon>
        <taxon>Dikarya</taxon>
        <taxon>Ascomycota</taxon>
        <taxon>Pezizomycotina</taxon>
        <taxon>Dothideomycetes</taxon>
        <taxon>Dothideomycetidae</taxon>
        <taxon>Dothideales</taxon>
        <taxon>Dothioraceae</taxon>
        <taxon>Neodothiora</taxon>
    </lineage>
</organism>
<gene>
    <name evidence="7" type="ORF">AAFC00_001112</name>
</gene>
<comment type="caution">
    <text evidence="7">The sequence shown here is derived from an EMBL/GenBank/DDBJ whole genome shotgun (WGS) entry which is preliminary data.</text>
</comment>
<feature type="domain" description="Band 7" evidence="6">
    <location>
        <begin position="7"/>
        <end position="193"/>
    </location>
</feature>
<dbReference type="CDD" id="cd03399">
    <property type="entry name" value="SPFH_flotillin"/>
    <property type="match status" value="1"/>
</dbReference>
<dbReference type="PANTHER" id="PTHR13806:SF31">
    <property type="entry name" value="FLOTILLIN-LIKE PROTEIN 1-RELATED"/>
    <property type="match status" value="1"/>
</dbReference>
<evidence type="ECO:0000256" key="4">
    <source>
        <dbReference type="ARBA" id="ARBA00023136"/>
    </source>
</evidence>
<comment type="subcellular location">
    <subcellularLocation>
        <location evidence="1">Cell membrane</location>
    </subcellularLocation>
</comment>
<sequence length="503" mass="55775">MWYHVSKPNTYLVITGAGVENVRIKKKAFVMPFQKVTEIAITPFEFPLALQAMTSEKLKFSLPAVFTIGPQDDPEALIKYSVLLSGNSEGQINQGTISTGRSHVQDIVKGIIEGETRAIVSTMTMEEIFNKRQVFKDKVIKCVQSELDQFGLKVYNANVKELQDTDGSQYFAFLSKKAHEGAQNQAKVDVANARMIGEVGEAEKQGQTKQKIAIIHAQTAVLETERKVEKAAADARLKSREIEIERELNLERIAATRMAEERDAELLKVVEQKKAEKELERLRATVVTQARIAKESAQEHADGEFYRISKSTDAENYRISKSTDAEAYRISKSTDAAIYKQRANADVDFHIKERAAEAQFITKKREAEALYIVRQQEAAGLEQLAKAYTALAEPLGGPRGLMEYLMLQAGVFEKLADSSARAIQGLQPKINVWTTGSGEGADPTAPIRNLFQAIPPIASTLFDQTGMAPPAWMMQMPKEEQAQSNGVDAKALMKQKMANGVSK</sequence>
<dbReference type="InterPro" id="IPR001107">
    <property type="entry name" value="Band_7"/>
</dbReference>
<evidence type="ECO:0000259" key="6">
    <source>
        <dbReference type="Pfam" id="PF01145"/>
    </source>
</evidence>
<dbReference type="InterPro" id="IPR036013">
    <property type="entry name" value="Band_7/SPFH_dom_sf"/>
</dbReference>
<dbReference type="EMBL" id="JBFMKM010000003">
    <property type="protein sequence ID" value="KAL1310881.1"/>
    <property type="molecule type" value="Genomic_DNA"/>
</dbReference>
<evidence type="ECO:0000313" key="7">
    <source>
        <dbReference type="EMBL" id="KAL1310881.1"/>
    </source>
</evidence>
<dbReference type="Gene3D" id="3.30.479.30">
    <property type="entry name" value="Band 7 domain"/>
    <property type="match status" value="1"/>
</dbReference>
<evidence type="ECO:0000256" key="2">
    <source>
        <dbReference type="ARBA" id="ARBA00007161"/>
    </source>
</evidence>
<keyword evidence="4" id="KW-0472">Membrane</keyword>
<dbReference type="Pfam" id="PF01145">
    <property type="entry name" value="Band_7"/>
    <property type="match status" value="1"/>
</dbReference>
<dbReference type="RefSeq" id="XP_069203730.1">
    <property type="nucleotide sequence ID" value="XM_069340258.1"/>
</dbReference>
<dbReference type="GeneID" id="95974815"/>
<name>A0ABR3PMU6_9PEZI</name>
<dbReference type="PANTHER" id="PTHR13806">
    <property type="entry name" value="FLOTILLIN-RELATED"/>
    <property type="match status" value="1"/>
</dbReference>
<proteinExistence type="inferred from homology"/>
<reference evidence="7 8" key="1">
    <citation type="submission" date="2024-07" db="EMBL/GenBank/DDBJ databases">
        <title>Draft sequence of the Neodothiora populina.</title>
        <authorList>
            <person name="Drown D.D."/>
            <person name="Schuette U.S."/>
            <person name="Buechlein A.B."/>
            <person name="Rusch D.R."/>
            <person name="Winton L.W."/>
            <person name="Adams G.A."/>
        </authorList>
    </citation>
    <scope>NUCLEOTIDE SEQUENCE [LARGE SCALE GENOMIC DNA]</scope>
    <source>
        <strain evidence="7 8">CPC 39397</strain>
    </source>
</reference>
<evidence type="ECO:0000313" key="8">
    <source>
        <dbReference type="Proteomes" id="UP001562354"/>
    </source>
</evidence>
<evidence type="ECO:0000256" key="3">
    <source>
        <dbReference type="ARBA" id="ARBA00022475"/>
    </source>
</evidence>
<evidence type="ECO:0000256" key="5">
    <source>
        <dbReference type="RuleBase" id="RU366054"/>
    </source>
</evidence>
<accession>A0ABR3PMU6</accession>
<dbReference type="InterPro" id="IPR027705">
    <property type="entry name" value="Flotillin_fam"/>
</dbReference>
<comment type="similarity">
    <text evidence="2 5">Belongs to the band 7/mec-2 family. Flotillin subfamily.</text>
</comment>
<evidence type="ECO:0000256" key="1">
    <source>
        <dbReference type="ARBA" id="ARBA00004236"/>
    </source>
</evidence>
<keyword evidence="3" id="KW-1003">Cell membrane</keyword>
<protein>
    <recommendedName>
        <fullName evidence="6">Band 7 domain-containing protein</fullName>
    </recommendedName>
</protein>
<dbReference type="SUPFAM" id="SSF117892">
    <property type="entry name" value="Band 7/SPFH domain"/>
    <property type="match status" value="1"/>
</dbReference>
<keyword evidence="8" id="KW-1185">Reference proteome</keyword>